<evidence type="ECO:0000313" key="2">
    <source>
        <dbReference type="Proteomes" id="UP000054166"/>
    </source>
</evidence>
<proteinExistence type="predicted"/>
<dbReference type="EMBL" id="KN832979">
    <property type="protein sequence ID" value="KIM87386.1"/>
    <property type="molecule type" value="Genomic_DNA"/>
</dbReference>
<evidence type="ECO:0000313" key="1">
    <source>
        <dbReference type="EMBL" id="KIM87386.1"/>
    </source>
</evidence>
<name>A0A0C3G9T4_PILCF</name>
<feature type="non-terminal residue" evidence="1">
    <location>
        <position position="51"/>
    </location>
</feature>
<dbReference type="AlphaFoldDB" id="A0A0C3G9T4"/>
<dbReference type="InParanoid" id="A0A0C3G9T4"/>
<protein>
    <recommendedName>
        <fullName evidence="3">F-box domain-containing protein</fullName>
    </recommendedName>
</protein>
<sequence length="51" mass="6010">MILCLWTCHRSLRVLEITTLNETEQHTIPRLCTFLYTPALERLVLNNLQPT</sequence>
<accession>A0A0C3G9T4</accession>
<dbReference type="Proteomes" id="UP000054166">
    <property type="component" value="Unassembled WGS sequence"/>
</dbReference>
<evidence type="ECO:0008006" key="3">
    <source>
        <dbReference type="Google" id="ProtNLM"/>
    </source>
</evidence>
<dbReference type="HOGENOM" id="CLU_3112064_0_0_1"/>
<keyword evidence="2" id="KW-1185">Reference proteome</keyword>
<organism evidence="1 2">
    <name type="scientific">Piloderma croceum (strain F 1598)</name>
    <dbReference type="NCBI Taxonomy" id="765440"/>
    <lineage>
        <taxon>Eukaryota</taxon>
        <taxon>Fungi</taxon>
        <taxon>Dikarya</taxon>
        <taxon>Basidiomycota</taxon>
        <taxon>Agaricomycotina</taxon>
        <taxon>Agaricomycetes</taxon>
        <taxon>Agaricomycetidae</taxon>
        <taxon>Atheliales</taxon>
        <taxon>Atheliaceae</taxon>
        <taxon>Piloderma</taxon>
    </lineage>
</organism>
<gene>
    <name evidence="1" type="ORF">PILCRDRAFT_814905</name>
</gene>
<reference evidence="1 2" key="1">
    <citation type="submission" date="2014-04" db="EMBL/GenBank/DDBJ databases">
        <authorList>
            <consortium name="DOE Joint Genome Institute"/>
            <person name="Kuo A."/>
            <person name="Tarkka M."/>
            <person name="Buscot F."/>
            <person name="Kohler A."/>
            <person name="Nagy L.G."/>
            <person name="Floudas D."/>
            <person name="Copeland A."/>
            <person name="Barry K.W."/>
            <person name="Cichocki N."/>
            <person name="Veneault-Fourrey C."/>
            <person name="LaButti K."/>
            <person name="Lindquist E.A."/>
            <person name="Lipzen A."/>
            <person name="Lundell T."/>
            <person name="Morin E."/>
            <person name="Murat C."/>
            <person name="Sun H."/>
            <person name="Tunlid A."/>
            <person name="Henrissat B."/>
            <person name="Grigoriev I.V."/>
            <person name="Hibbett D.S."/>
            <person name="Martin F."/>
            <person name="Nordberg H.P."/>
            <person name="Cantor M.N."/>
            <person name="Hua S.X."/>
        </authorList>
    </citation>
    <scope>NUCLEOTIDE SEQUENCE [LARGE SCALE GENOMIC DNA]</scope>
    <source>
        <strain evidence="1 2">F 1598</strain>
    </source>
</reference>
<reference evidence="2" key="2">
    <citation type="submission" date="2015-01" db="EMBL/GenBank/DDBJ databases">
        <title>Evolutionary Origins and Diversification of the Mycorrhizal Mutualists.</title>
        <authorList>
            <consortium name="DOE Joint Genome Institute"/>
            <consortium name="Mycorrhizal Genomics Consortium"/>
            <person name="Kohler A."/>
            <person name="Kuo A."/>
            <person name="Nagy L.G."/>
            <person name="Floudas D."/>
            <person name="Copeland A."/>
            <person name="Barry K.W."/>
            <person name="Cichocki N."/>
            <person name="Veneault-Fourrey C."/>
            <person name="LaButti K."/>
            <person name="Lindquist E.A."/>
            <person name="Lipzen A."/>
            <person name="Lundell T."/>
            <person name="Morin E."/>
            <person name="Murat C."/>
            <person name="Riley R."/>
            <person name="Ohm R."/>
            <person name="Sun H."/>
            <person name="Tunlid A."/>
            <person name="Henrissat B."/>
            <person name="Grigoriev I.V."/>
            <person name="Hibbett D.S."/>
            <person name="Martin F."/>
        </authorList>
    </citation>
    <scope>NUCLEOTIDE SEQUENCE [LARGE SCALE GENOMIC DNA]</scope>
    <source>
        <strain evidence="2">F 1598</strain>
    </source>
</reference>